<organism evidence="2 3">
    <name type="scientific">Mesorhizobium retamae</name>
    <dbReference type="NCBI Taxonomy" id="2912854"/>
    <lineage>
        <taxon>Bacteria</taxon>
        <taxon>Pseudomonadati</taxon>
        <taxon>Pseudomonadota</taxon>
        <taxon>Alphaproteobacteria</taxon>
        <taxon>Hyphomicrobiales</taxon>
        <taxon>Phyllobacteriaceae</taxon>
        <taxon>Mesorhizobium</taxon>
    </lineage>
</organism>
<comment type="caution">
    <text evidence="2">The sequence shown here is derived from an EMBL/GenBank/DDBJ whole genome shotgun (WGS) entry which is preliminary data.</text>
</comment>
<dbReference type="Proteomes" id="UP001201701">
    <property type="component" value="Unassembled WGS sequence"/>
</dbReference>
<gene>
    <name evidence="2" type="ORF">L4923_04920</name>
</gene>
<evidence type="ECO:0000313" key="3">
    <source>
        <dbReference type="Proteomes" id="UP001201701"/>
    </source>
</evidence>
<accession>A0ABS9QBT4</accession>
<protein>
    <submittedName>
        <fullName evidence="2">Antifreeze protein</fullName>
    </submittedName>
</protein>
<name>A0ABS9QBT4_9HYPH</name>
<feature type="signal peptide" evidence="1">
    <location>
        <begin position="1"/>
        <end position="22"/>
    </location>
</feature>
<reference evidence="2 3" key="1">
    <citation type="submission" date="2022-02" db="EMBL/GenBank/DDBJ databases">
        <title>Draft genome sequence of Mezorhizobium retamae strain IRAMC:0171 isolated from Retama raetam nodules.</title>
        <authorList>
            <person name="Bengaied R."/>
            <person name="Sbissi I."/>
            <person name="Huber K."/>
            <person name="Ghodbane F."/>
            <person name="Nouioui I."/>
            <person name="Tarhouni M."/>
            <person name="Gtari M."/>
        </authorList>
    </citation>
    <scope>NUCLEOTIDE SEQUENCE [LARGE SCALE GENOMIC DNA]</scope>
    <source>
        <strain evidence="2 3">IRAMC:0171</strain>
    </source>
</reference>
<sequence>MRVLYLAATAATIMFSFSTAPASALTMKECSTKYQAAKEADTLNGMNWTAFRKAECGAATADSSAPADADAASADTGATVANTSDAAAATKATKAFVSFKECGARYQEAKRNDQLNGRGWDEYRTAECGHSLDKKEAKATSNPAEAPAGVTFPTEIAADFKNETPAKARMHSCLKQYHANKEAGTLNGLRWIQKGGGYYSLCSKRLKGNQAA</sequence>
<evidence type="ECO:0000313" key="2">
    <source>
        <dbReference type="EMBL" id="MCG7504358.1"/>
    </source>
</evidence>
<keyword evidence="3" id="KW-1185">Reference proteome</keyword>
<dbReference type="EMBL" id="JAKREW010000003">
    <property type="protein sequence ID" value="MCG7504358.1"/>
    <property type="molecule type" value="Genomic_DNA"/>
</dbReference>
<evidence type="ECO:0000256" key="1">
    <source>
        <dbReference type="SAM" id="SignalP"/>
    </source>
</evidence>
<dbReference type="RefSeq" id="WP_239362507.1">
    <property type="nucleotide sequence ID" value="NZ_JAKREW010000003.1"/>
</dbReference>
<keyword evidence="1" id="KW-0732">Signal</keyword>
<proteinExistence type="predicted"/>
<feature type="chain" id="PRO_5047055546" evidence="1">
    <location>
        <begin position="23"/>
        <end position="212"/>
    </location>
</feature>